<organism evidence="1 2">
    <name type="scientific">Mycobacterium colombiense</name>
    <dbReference type="NCBI Taxonomy" id="339268"/>
    <lineage>
        <taxon>Bacteria</taxon>
        <taxon>Bacillati</taxon>
        <taxon>Actinomycetota</taxon>
        <taxon>Actinomycetes</taxon>
        <taxon>Mycobacteriales</taxon>
        <taxon>Mycobacteriaceae</taxon>
        <taxon>Mycobacterium</taxon>
        <taxon>Mycobacterium avium complex (MAC)</taxon>
    </lineage>
</organism>
<dbReference type="EMBL" id="LZLG01000079">
    <property type="protein sequence ID" value="OBJ60148.1"/>
    <property type="molecule type" value="Genomic_DNA"/>
</dbReference>
<protein>
    <submittedName>
        <fullName evidence="1">Uncharacterized protein</fullName>
    </submittedName>
</protein>
<proteinExistence type="predicted"/>
<sequence>MFDRACGLSFDALNARQQLAILERCETWGRGSAALEHPLINSLARQAPSEELGGTLTHTITGRR</sequence>
<reference evidence="1 2" key="1">
    <citation type="submission" date="2016-06" db="EMBL/GenBank/DDBJ databases">
        <authorList>
            <person name="Sutton G."/>
            <person name="Brinkac L."/>
            <person name="Sanka R."/>
            <person name="Adams M."/>
            <person name="Lau E."/>
            <person name="Garcia-Basteiro A."/>
            <person name="Lopez-Varela E."/>
            <person name="Palencia S."/>
        </authorList>
    </citation>
    <scope>NUCLEOTIDE SEQUENCE [LARGE SCALE GENOMIC DNA]</scope>
    <source>
        <strain evidence="1 2">1164983.0</strain>
    </source>
</reference>
<accession>A0A853LZ76</accession>
<name>A0A853LZ76_9MYCO</name>
<evidence type="ECO:0000313" key="2">
    <source>
        <dbReference type="Proteomes" id="UP000093894"/>
    </source>
</evidence>
<gene>
    <name evidence="1" type="ORF">A5628_09300</name>
</gene>
<dbReference type="Proteomes" id="UP000093894">
    <property type="component" value="Unassembled WGS sequence"/>
</dbReference>
<dbReference type="AlphaFoldDB" id="A0A853LZ76"/>
<comment type="caution">
    <text evidence="1">The sequence shown here is derived from an EMBL/GenBank/DDBJ whole genome shotgun (WGS) entry which is preliminary data.</text>
</comment>
<evidence type="ECO:0000313" key="1">
    <source>
        <dbReference type="EMBL" id="OBJ60148.1"/>
    </source>
</evidence>